<evidence type="ECO:0000313" key="4">
    <source>
        <dbReference type="Proteomes" id="UP000011715"/>
    </source>
</evidence>
<keyword evidence="4" id="KW-1185">Reference proteome</keyword>
<reference evidence="2" key="3">
    <citation type="submission" date="2011-03" db="EMBL/GenBank/DDBJ databases">
        <title>Annotation of Magnaporthe poae ATCC 64411.</title>
        <authorList>
            <person name="Ma L.-J."/>
            <person name="Dead R."/>
            <person name="Young S.K."/>
            <person name="Zeng Q."/>
            <person name="Gargeya S."/>
            <person name="Fitzgerald M."/>
            <person name="Haas B."/>
            <person name="Abouelleil A."/>
            <person name="Alvarado L."/>
            <person name="Arachchi H.M."/>
            <person name="Berlin A."/>
            <person name="Brown A."/>
            <person name="Chapman S.B."/>
            <person name="Chen Z."/>
            <person name="Dunbar C."/>
            <person name="Freedman E."/>
            <person name="Gearin G."/>
            <person name="Gellesch M."/>
            <person name="Goldberg J."/>
            <person name="Griggs A."/>
            <person name="Gujja S."/>
            <person name="Heiman D."/>
            <person name="Howarth C."/>
            <person name="Larson L."/>
            <person name="Lui A."/>
            <person name="MacDonald P.J.P."/>
            <person name="Mehta T."/>
            <person name="Montmayeur A."/>
            <person name="Murphy C."/>
            <person name="Neiman D."/>
            <person name="Pearson M."/>
            <person name="Priest M."/>
            <person name="Roberts A."/>
            <person name="Saif S."/>
            <person name="Shea T."/>
            <person name="Shenoy N."/>
            <person name="Sisk P."/>
            <person name="Stolte C."/>
            <person name="Sykes S."/>
            <person name="Yandava C."/>
            <person name="Wortman J."/>
            <person name="Nusbaum C."/>
            <person name="Birren B."/>
        </authorList>
    </citation>
    <scope>NUCLEOTIDE SEQUENCE</scope>
    <source>
        <strain evidence="2">ATCC 64411</strain>
    </source>
</reference>
<dbReference type="EMBL" id="ADBL01001519">
    <property type="status" value="NOT_ANNOTATED_CDS"/>
    <property type="molecule type" value="Genomic_DNA"/>
</dbReference>
<protein>
    <submittedName>
        <fullName evidence="2 3">Uncharacterized protein</fullName>
    </submittedName>
</protein>
<dbReference type="Proteomes" id="UP000011715">
    <property type="component" value="Unassembled WGS sequence"/>
</dbReference>
<evidence type="ECO:0000313" key="3">
    <source>
        <dbReference type="EnsemblFungi" id="MAPG_06299T0"/>
    </source>
</evidence>
<reference evidence="4" key="2">
    <citation type="submission" date="2010-05" db="EMBL/GenBank/DDBJ databases">
        <title>The genome sequence of Magnaporthe poae strain ATCC 64411.</title>
        <authorList>
            <person name="Ma L.-J."/>
            <person name="Dead R."/>
            <person name="Young S."/>
            <person name="Zeng Q."/>
            <person name="Koehrsen M."/>
            <person name="Alvarado L."/>
            <person name="Berlin A."/>
            <person name="Chapman S.B."/>
            <person name="Chen Z."/>
            <person name="Freedman E."/>
            <person name="Gellesch M."/>
            <person name="Goldberg J."/>
            <person name="Griggs A."/>
            <person name="Gujja S."/>
            <person name="Heilman E.R."/>
            <person name="Heiman D."/>
            <person name="Hepburn T."/>
            <person name="Howarth C."/>
            <person name="Jen D."/>
            <person name="Larson L."/>
            <person name="Mehta T."/>
            <person name="Neiman D."/>
            <person name="Pearson M."/>
            <person name="Roberts A."/>
            <person name="Saif S."/>
            <person name="Shea T."/>
            <person name="Shenoy N."/>
            <person name="Sisk P."/>
            <person name="Stolte C."/>
            <person name="Sykes S."/>
            <person name="Walk T."/>
            <person name="White J."/>
            <person name="Yandava C."/>
            <person name="Haas B."/>
            <person name="Nusbaum C."/>
            <person name="Birren B."/>
        </authorList>
    </citation>
    <scope>NUCLEOTIDE SEQUENCE [LARGE SCALE GENOMIC DNA]</scope>
    <source>
        <strain evidence="4">ATCC 64411 / 73-15</strain>
    </source>
</reference>
<dbReference type="EMBL" id="GL876970">
    <property type="protein sequence ID" value="KLU87298.1"/>
    <property type="molecule type" value="Genomic_DNA"/>
</dbReference>
<dbReference type="OrthoDB" id="2142213at2759"/>
<dbReference type="EnsemblFungi" id="MAPG_06299T0">
    <property type="protein sequence ID" value="MAPG_06299T0"/>
    <property type="gene ID" value="MAPG_06299"/>
</dbReference>
<dbReference type="VEuPathDB" id="FungiDB:MAPG_06299"/>
<evidence type="ECO:0000313" key="2">
    <source>
        <dbReference type="EMBL" id="KLU87298.1"/>
    </source>
</evidence>
<sequence>MGLLLARQATATSPANKGGARLPGANKFEPGQELSGSYSKPWLDESTVGAVDAALLDVFPTVPSKSELWEPGLLPLNCAKYHATFPSLSPGFNFSVYNVTYNDCDSPWVFCRHADAHRSIEDMTDMFGRLPIRMRELIRTVVAIPDAAPEDDGWDALSTESDIVVRPTGWELRVLAHEASHILDSHYADRTSRPHYNGPQAAPVGGGGIRRWLRRHTRDWLGLRKLGGGGTLYSATARWREAEQRDAAVVTSYSLTSWVEHFAEMAGPGLLEAARGPGAVAALVGRDVAEKLRSQIAVWAQDWGFVASGGGLKCDERERPDPAEVIHNDFF</sequence>
<reference evidence="3" key="4">
    <citation type="journal article" date="2015" name="G3 (Bethesda)">
        <title>Genome sequences of three phytopathogenic species of the Magnaporthaceae family of fungi.</title>
        <authorList>
            <person name="Okagaki L.H."/>
            <person name="Nunes C.C."/>
            <person name="Sailsbery J."/>
            <person name="Clay B."/>
            <person name="Brown D."/>
            <person name="John T."/>
            <person name="Oh Y."/>
            <person name="Young N."/>
            <person name="Fitzgerald M."/>
            <person name="Haas B.J."/>
            <person name="Zeng Q."/>
            <person name="Young S."/>
            <person name="Adiconis X."/>
            <person name="Fan L."/>
            <person name="Levin J.Z."/>
            <person name="Mitchell T.K."/>
            <person name="Okubara P.A."/>
            <person name="Farman M.L."/>
            <person name="Kohn L.M."/>
            <person name="Birren B."/>
            <person name="Ma L.-J."/>
            <person name="Dean R.A."/>
        </authorList>
    </citation>
    <scope>NUCLEOTIDE SEQUENCE</scope>
    <source>
        <strain evidence="3">ATCC 64411 / 73-15</strain>
    </source>
</reference>
<reference evidence="3" key="5">
    <citation type="submission" date="2015-06" db="UniProtKB">
        <authorList>
            <consortium name="EnsemblFungi"/>
        </authorList>
    </citation>
    <scope>IDENTIFICATION</scope>
    <source>
        <strain evidence="3">ATCC 64411</strain>
    </source>
</reference>
<proteinExistence type="predicted"/>
<evidence type="ECO:0000256" key="1">
    <source>
        <dbReference type="SAM" id="MobiDB-lite"/>
    </source>
</evidence>
<reference evidence="2" key="1">
    <citation type="submission" date="2010-05" db="EMBL/GenBank/DDBJ databases">
        <title>The Genome Sequence of Magnaporthe poae strain ATCC 64411.</title>
        <authorList>
            <consortium name="The Broad Institute Genome Sequencing Platform"/>
            <consortium name="Broad Institute Genome Sequencing Center for Infectious Disease"/>
            <person name="Ma L.-J."/>
            <person name="Dead R."/>
            <person name="Young S."/>
            <person name="Zeng Q."/>
            <person name="Koehrsen M."/>
            <person name="Alvarado L."/>
            <person name="Berlin A."/>
            <person name="Chapman S.B."/>
            <person name="Chen Z."/>
            <person name="Freedman E."/>
            <person name="Gellesch M."/>
            <person name="Goldberg J."/>
            <person name="Griggs A."/>
            <person name="Gujja S."/>
            <person name="Heilman E.R."/>
            <person name="Heiman D."/>
            <person name="Hepburn T."/>
            <person name="Howarth C."/>
            <person name="Jen D."/>
            <person name="Larson L."/>
            <person name="Mehta T."/>
            <person name="Neiman D."/>
            <person name="Pearson M."/>
            <person name="Roberts A."/>
            <person name="Saif S."/>
            <person name="Shea T."/>
            <person name="Shenoy N."/>
            <person name="Sisk P."/>
            <person name="Stolte C."/>
            <person name="Sykes S."/>
            <person name="Walk T."/>
            <person name="White J."/>
            <person name="Yandava C."/>
            <person name="Haas B."/>
            <person name="Nusbaum C."/>
            <person name="Birren B."/>
        </authorList>
    </citation>
    <scope>NUCLEOTIDE SEQUENCE</scope>
    <source>
        <strain evidence="2">ATCC 64411</strain>
    </source>
</reference>
<gene>
    <name evidence="2" type="ORF">MAPG_06299</name>
</gene>
<accession>A0A0C4E1N4</accession>
<dbReference type="AlphaFoldDB" id="A0A0C4E1N4"/>
<feature type="region of interest" description="Disordered" evidence="1">
    <location>
        <begin position="9"/>
        <end position="33"/>
    </location>
</feature>
<organism evidence="3 4">
    <name type="scientific">Magnaporthiopsis poae (strain ATCC 64411 / 73-15)</name>
    <name type="common">Kentucky bluegrass fungus</name>
    <name type="synonym">Magnaporthe poae</name>
    <dbReference type="NCBI Taxonomy" id="644358"/>
    <lineage>
        <taxon>Eukaryota</taxon>
        <taxon>Fungi</taxon>
        <taxon>Dikarya</taxon>
        <taxon>Ascomycota</taxon>
        <taxon>Pezizomycotina</taxon>
        <taxon>Sordariomycetes</taxon>
        <taxon>Sordariomycetidae</taxon>
        <taxon>Magnaporthales</taxon>
        <taxon>Magnaporthaceae</taxon>
        <taxon>Magnaporthiopsis</taxon>
    </lineage>
</organism>
<dbReference type="OMA" id="PETCEEH"/>
<name>A0A0C4E1N4_MAGP6</name>
<dbReference type="eggNOG" id="ENOG502T5QY">
    <property type="taxonomic scope" value="Eukaryota"/>
</dbReference>